<comment type="pathway">
    <text evidence="12">Nucleotide-sugar biosynthesis; ADP-L-glycero-beta-D-manno-heptose biosynthesis; ADP-L-glycero-beta-D-manno-heptose from D-glycero-beta-D-manno-heptose 7-phosphate: step 3/4.</text>
</comment>
<comment type="function">
    <text evidence="2 12">Catalyzes the ADP transfer from ATP to D-glycero-beta-D-manno-heptose 1-phosphate, yielding ADP-D-glycero-beta-D-manno-heptose.</text>
</comment>
<name>A0A5R9JG69_9PROT</name>
<dbReference type="InterPro" id="IPR011913">
    <property type="entry name" value="RfaE_dom_I"/>
</dbReference>
<gene>
    <name evidence="15" type="primary">rfaE1</name>
    <name evidence="12" type="synonym">hldE</name>
    <name evidence="15" type="ORF">FE263_03375</name>
</gene>
<comment type="function">
    <text evidence="1 12">Catalyzes the phosphorylation of D-glycero-D-manno-heptose 7-phosphate at the C-1 position to selectively form D-glycero-beta-D-manno-heptose-1,7-bisphosphate.</text>
</comment>
<evidence type="ECO:0000259" key="14">
    <source>
        <dbReference type="Pfam" id="PF01467"/>
    </source>
</evidence>
<dbReference type="RefSeq" id="WP_138324920.1">
    <property type="nucleotide sequence ID" value="NZ_VCDI01000001.1"/>
</dbReference>
<organism evidence="15 16">
    <name type="scientific">Lichenicoccus roseus</name>
    <dbReference type="NCBI Taxonomy" id="2683649"/>
    <lineage>
        <taxon>Bacteria</taxon>
        <taxon>Pseudomonadati</taxon>
        <taxon>Pseudomonadota</taxon>
        <taxon>Alphaproteobacteria</taxon>
        <taxon>Acetobacterales</taxon>
        <taxon>Acetobacteraceae</taxon>
        <taxon>Lichenicoccus</taxon>
    </lineage>
</organism>
<dbReference type="EMBL" id="VCDI01000001">
    <property type="protein sequence ID" value="TLU74671.1"/>
    <property type="molecule type" value="Genomic_DNA"/>
</dbReference>
<evidence type="ECO:0000256" key="1">
    <source>
        <dbReference type="ARBA" id="ARBA00002319"/>
    </source>
</evidence>
<evidence type="ECO:0000256" key="8">
    <source>
        <dbReference type="ARBA" id="ARBA00022840"/>
    </source>
</evidence>
<evidence type="ECO:0000256" key="7">
    <source>
        <dbReference type="ARBA" id="ARBA00022777"/>
    </source>
</evidence>
<evidence type="ECO:0000313" key="15">
    <source>
        <dbReference type="EMBL" id="TLU74671.1"/>
    </source>
</evidence>
<comment type="catalytic activity">
    <reaction evidence="11 12">
        <text>D-glycero-beta-D-manno-heptose 1-phosphate + ATP + H(+) = ADP-D-glycero-beta-D-manno-heptose + diphosphate</text>
        <dbReference type="Rhea" id="RHEA:27465"/>
        <dbReference type="ChEBI" id="CHEBI:15378"/>
        <dbReference type="ChEBI" id="CHEBI:30616"/>
        <dbReference type="ChEBI" id="CHEBI:33019"/>
        <dbReference type="ChEBI" id="CHEBI:59967"/>
        <dbReference type="ChEBI" id="CHEBI:61593"/>
        <dbReference type="EC" id="2.7.7.70"/>
    </reaction>
</comment>
<dbReference type="GO" id="GO:0033785">
    <property type="term" value="F:heptose 7-phosphate kinase activity"/>
    <property type="evidence" value="ECO:0007669"/>
    <property type="project" value="UniProtKB-UniRule"/>
</dbReference>
<evidence type="ECO:0000256" key="2">
    <source>
        <dbReference type="ARBA" id="ARBA00003753"/>
    </source>
</evidence>
<dbReference type="NCBIfam" id="TIGR00125">
    <property type="entry name" value="cyt_tran_rel"/>
    <property type="match status" value="1"/>
</dbReference>
<keyword evidence="9 12" id="KW-0511">Multifunctional enzyme</keyword>
<dbReference type="GO" id="GO:0097171">
    <property type="term" value="P:ADP-L-glycero-beta-D-manno-heptose biosynthetic process"/>
    <property type="evidence" value="ECO:0007669"/>
    <property type="project" value="UniProtKB-UniPathway"/>
</dbReference>
<dbReference type="InterPro" id="IPR014729">
    <property type="entry name" value="Rossmann-like_a/b/a_fold"/>
</dbReference>
<keyword evidence="4 12" id="KW-0808">Transferase</keyword>
<keyword evidence="5 12" id="KW-0548">Nucleotidyltransferase</keyword>
<keyword evidence="6 12" id="KW-0547">Nucleotide-binding</keyword>
<dbReference type="InterPro" id="IPR002173">
    <property type="entry name" value="Carboh/pur_kinase_PfkB_CS"/>
</dbReference>
<keyword evidence="16" id="KW-1185">Reference proteome</keyword>
<keyword evidence="10 12" id="KW-0119">Carbohydrate metabolism</keyword>
<feature type="region of interest" description="Cytidylyltransferase" evidence="12">
    <location>
        <begin position="351"/>
        <end position="482"/>
    </location>
</feature>
<reference evidence="15 16" key="1">
    <citation type="submission" date="2019-05" db="EMBL/GenBank/DDBJ databases">
        <authorList>
            <person name="Pankratov T."/>
            <person name="Grouzdev D."/>
        </authorList>
    </citation>
    <scope>NUCLEOTIDE SEQUENCE [LARGE SCALE GENOMIC DNA]</scope>
    <source>
        <strain evidence="15 16">KEBCLARHB70R</strain>
    </source>
</reference>
<dbReference type="SUPFAM" id="SSF53613">
    <property type="entry name" value="Ribokinase-like"/>
    <property type="match status" value="1"/>
</dbReference>
<dbReference type="UniPathway" id="UPA00356">
    <property type="reaction ID" value="UER00437"/>
</dbReference>
<comment type="pathway">
    <text evidence="3">Bacterial outer membrane biogenesis; LPS core biosynthesis.</text>
</comment>
<feature type="domain" description="Carbohydrate kinase PfkB" evidence="13">
    <location>
        <begin position="7"/>
        <end position="303"/>
    </location>
</feature>
<evidence type="ECO:0000256" key="3">
    <source>
        <dbReference type="ARBA" id="ARBA00004713"/>
    </source>
</evidence>
<dbReference type="FunFam" id="3.40.1190.20:FF:000002">
    <property type="entry name" value="Bifunctional protein HldE"/>
    <property type="match status" value="1"/>
</dbReference>
<dbReference type="EC" id="2.7.7.70" evidence="12"/>
<comment type="similarity">
    <text evidence="12">In the N-terminal section; belongs to the carbohydrate kinase PfkB family.</text>
</comment>
<dbReference type="InterPro" id="IPR023030">
    <property type="entry name" value="Bifunc_HldE"/>
</dbReference>
<feature type="active site" evidence="12">
    <location>
        <position position="265"/>
    </location>
</feature>
<protein>
    <recommendedName>
        <fullName evidence="12">Bifunctional protein HldE</fullName>
    </recommendedName>
    <domain>
        <recommendedName>
            <fullName evidence="12">D-beta-D-heptose 7-phosphate kinase</fullName>
            <ecNumber evidence="12">2.7.1.167</ecNumber>
        </recommendedName>
        <alternativeName>
            <fullName evidence="12">D-beta-D-heptose 7-phosphotransferase</fullName>
        </alternativeName>
        <alternativeName>
            <fullName evidence="12">D-glycero-beta-D-manno-heptose-7-phosphate kinase</fullName>
        </alternativeName>
    </domain>
    <domain>
        <recommendedName>
            <fullName evidence="12">D-beta-D-heptose 1-phosphate adenylyltransferase</fullName>
            <ecNumber evidence="12">2.7.7.70</ecNumber>
        </recommendedName>
        <alternativeName>
            <fullName evidence="12">D-glycero-beta-D-manno-heptose 1-phosphate adenylyltransferase</fullName>
        </alternativeName>
    </domain>
</protein>
<feature type="binding site" evidence="12">
    <location>
        <begin position="195"/>
        <end position="198"/>
    </location>
    <ligand>
        <name>ATP</name>
        <dbReference type="ChEBI" id="CHEBI:30616"/>
    </ligand>
</feature>
<dbReference type="Gene3D" id="3.40.1190.20">
    <property type="match status" value="1"/>
</dbReference>
<comment type="pathway">
    <text evidence="12">Nucleotide-sugar biosynthesis; ADP-L-glycero-beta-D-manno-heptose biosynthesis; ADP-L-glycero-beta-D-manno-heptose from D-glycero-beta-D-manno-heptose 7-phosphate: step 1/4.</text>
</comment>
<dbReference type="InterPro" id="IPR011611">
    <property type="entry name" value="PfkB_dom"/>
</dbReference>
<evidence type="ECO:0000256" key="11">
    <source>
        <dbReference type="ARBA" id="ARBA00047428"/>
    </source>
</evidence>
<dbReference type="GO" id="GO:0005829">
    <property type="term" value="C:cytosol"/>
    <property type="evidence" value="ECO:0007669"/>
    <property type="project" value="TreeGrafter"/>
</dbReference>
<sequence>MDFSAIRVLCVGDVMLDRYVYGEMERISPEAPVPVLRLTRTREMAGGVGNVASNILSLGGRAVVVGLVGCDPVGAGLRRILAAQGGVLDALVESGARPTICKTRYIASHQQVVRADEESRLALQPDEAEALKAAIDRHIGEAQVLLLSDYGKGVCSEDLVAHAIAGAHRRRIPVFVDPKTNDFSRYRGADCITPNARELAAAAGLPIDDEAQVEAAARKVMRQAEAGAILATRSDKGMMLVERDGVALSVPARAREVFDVSGAGDTVIAAMALARGAGQTLAQAMRIANAAAGVVVGKLGTATADIAEVMQELLLLDEAFGEHGAVPALSTLAHARALVARWKAQGLRVGFTNGCFDIIHPGHVALLATARAECDRLVVALNDDASVGRLKGPARPVNRLAARAQVMAAIRHVDCVVSFDDDTPLVLIEALSPDVLVKGGDYTLATVVGADFVQAAGGRVVLAGLVAEQSTTATLARIRAGG</sequence>
<comment type="caution">
    <text evidence="15">The sequence shown here is derived from an EMBL/GenBank/DDBJ whole genome shotgun (WGS) entry which is preliminary data.</text>
</comment>
<dbReference type="UniPathway" id="UPA00958"/>
<feature type="domain" description="Cytidyltransferase-like" evidence="14">
    <location>
        <begin position="351"/>
        <end position="445"/>
    </location>
</feature>
<dbReference type="Gene3D" id="3.40.50.620">
    <property type="entry name" value="HUPs"/>
    <property type="match status" value="1"/>
</dbReference>
<dbReference type="InterPro" id="IPR011914">
    <property type="entry name" value="RfaE_dom_II"/>
</dbReference>
<dbReference type="InterPro" id="IPR029056">
    <property type="entry name" value="Ribokinase-like"/>
</dbReference>
<dbReference type="PANTHER" id="PTHR46969">
    <property type="entry name" value="BIFUNCTIONAL PROTEIN HLDE"/>
    <property type="match status" value="1"/>
</dbReference>
<dbReference type="Proteomes" id="UP000305654">
    <property type="component" value="Unassembled WGS sequence"/>
</dbReference>
<dbReference type="PROSITE" id="PS00584">
    <property type="entry name" value="PFKB_KINASES_2"/>
    <property type="match status" value="1"/>
</dbReference>
<dbReference type="GO" id="GO:0009244">
    <property type="term" value="P:lipopolysaccharide core region biosynthetic process"/>
    <property type="evidence" value="ECO:0007669"/>
    <property type="project" value="UniProtKB-UniPathway"/>
</dbReference>
<keyword evidence="8 12" id="KW-0067">ATP-binding</keyword>
<comment type="similarity">
    <text evidence="12">In the C-terminal section; belongs to the cytidylyltransferase family.</text>
</comment>
<evidence type="ECO:0000313" key="16">
    <source>
        <dbReference type="Proteomes" id="UP000305654"/>
    </source>
</evidence>
<dbReference type="SUPFAM" id="SSF52374">
    <property type="entry name" value="Nucleotidylyl transferase"/>
    <property type="match status" value="1"/>
</dbReference>
<comment type="catalytic activity">
    <reaction evidence="12">
        <text>D-glycero-beta-D-manno-heptose 7-phosphate + ATP = D-glycero-beta-D-manno-heptose 1,7-bisphosphate + ADP + H(+)</text>
        <dbReference type="Rhea" id="RHEA:27473"/>
        <dbReference type="ChEBI" id="CHEBI:15378"/>
        <dbReference type="ChEBI" id="CHEBI:30616"/>
        <dbReference type="ChEBI" id="CHEBI:60204"/>
        <dbReference type="ChEBI" id="CHEBI:60208"/>
        <dbReference type="ChEBI" id="CHEBI:456216"/>
        <dbReference type="EC" id="2.7.1.167"/>
    </reaction>
</comment>
<dbReference type="GO" id="GO:0016773">
    <property type="term" value="F:phosphotransferase activity, alcohol group as acceptor"/>
    <property type="evidence" value="ECO:0007669"/>
    <property type="project" value="InterPro"/>
</dbReference>
<evidence type="ECO:0000256" key="6">
    <source>
        <dbReference type="ARBA" id="ARBA00022741"/>
    </source>
</evidence>
<evidence type="ECO:0000256" key="12">
    <source>
        <dbReference type="HAMAP-Rule" id="MF_01603"/>
    </source>
</evidence>
<dbReference type="AlphaFoldDB" id="A0A5R9JG69"/>
<feature type="region of interest" description="Ribokinase" evidence="12">
    <location>
        <begin position="1"/>
        <end position="315"/>
    </location>
</feature>
<dbReference type="EC" id="2.7.1.167" evidence="12"/>
<dbReference type="InterPro" id="IPR004821">
    <property type="entry name" value="Cyt_trans-like"/>
</dbReference>
<dbReference type="Pfam" id="PF01467">
    <property type="entry name" value="CTP_transf_like"/>
    <property type="match status" value="1"/>
</dbReference>
<evidence type="ECO:0000256" key="4">
    <source>
        <dbReference type="ARBA" id="ARBA00022679"/>
    </source>
</evidence>
<evidence type="ECO:0000256" key="9">
    <source>
        <dbReference type="ARBA" id="ARBA00023268"/>
    </source>
</evidence>
<dbReference type="GO" id="GO:0033786">
    <property type="term" value="F:heptose-1-phosphate adenylyltransferase activity"/>
    <property type="evidence" value="ECO:0007669"/>
    <property type="project" value="UniProtKB-UniRule"/>
</dbReference>
<dbReference type="GO" id="GO:0005524">
    <property type="term" value="F:ATP binding"/>
    <property type="evidence" value="ECO:0007669"/>
    <property type="project" value="UniProtKB-UniRule"/>
</dbReference>
<dbReference type="CDD" id="cd01172">
    <property type="entry name" value="RfaE_like"/>
    <property type="match status" value="1"/>
</dbReference>
<evidence type="ECO:0000256" key="10">
    <source>
        <dbReference type="ARBA" id="ARBA00023277"/>
    </source>
</evidence>
<dbReference type="Pfam" id="PF00294">
    <property type="entry name" value="PfkB"/>
    <property type="match status" value="1"/>
</dbReference>
<keyword evidence="7 12" id="KW-0418">Kinase</keyword>
<dbReference type="NCBIfam" id="TIGR02199">
    <property type="entry name" value="rfaE_dom_II"/>
    <property type="match status" value="1"/>
</dbReference>
<dbReference type="HAMAP" id="MF_01603">
    <property type="entry name" value="HldE"/>
    <property type="match status" value="1"/>
</dbReference>
<dbReference type="NCBIfam" id="TIGR02198">
    <property type="entry name" value="rfaE_dom_I"/>
    <property type="match status" value="1"/>
</dbReference>
<dbReference type="OrthoDB" id="9802794at2"/>
<proteinExistence type="inferred from homology"/>
<evidence type="ECO:0000259" key="13">
    <source>
        <dbReference type="Pfam" id="PF00294"/>
    </source>
</evidence>
<accession>A0A5R9JG69</accession>
<dbReference type="PANTHER" id="PTHR46969:SF1">
    <property type="entry name" value="BIFUNCTIONAL PROTEIN HLDE"/>
    <property type="match status" value="1"/>
</dbReference>
<comment type="subunit">
    <text evidence="12">Homodimer.</text>
</comment>
<evidence type="ECO:0000256" key="5">
    <source>
        <dbReference type="ARBA" id="ARBA00022695"/>
    </source>
</evidence>